<feature type="transmembrane region" description="Helical" evidence="14">
    <location>
        <begin position="1582"/>
        <end position="1602"/>
    </location>
</feature>
<feature type="transmembrane region" description="Helical" evidence="14">
    <location>
        <begin position="1461"/>
        <end position="1487"/>
    </location>
</feature>
<keyword evidence="17" id="KW-1185">Reference proteome</keyword>
<keyword evidence="4" id="KW-0107">Calcium channel</keyword>
<dbReference type="HOGENOM" id="CLU_001034_0_0_1"/>
<sequence length="2122" mass="250171">MNLLHQPRNNKKRLTISKELAQRKQSIIQHVQCILIDFYIVAGAQLVKQDSSSKLIKQEKQVRKISIDSSLYSHSSFYVQKKNQKEKELEEYEEYQLNSSEYSEQSIPAIQYVNQESIKEPNQIIEIYNNKNHKFRADFDDDIQGNQKHEKLSKYLELFALEQDDHPENEVAYSKIVKRYEKYYLRNPFQDPFYIQLVPLKGTKRLIFELKKYQDNIKFLKFRKIVVFLSLIFPILANDMMNTRIYKILMTILILFNVFLFIVVKTEHRQDTFEIEQVVTILFIIEIIIRILVSGFFFTKNAFFLRMQDIYDFTLIFATTINLYYPEIFIIDISPLRMITLLFYLGDIFDDLQVMLKALKQSIKFLIEALMIVGLFSLFFAICGVFLFQGLFNYRCEYDNGDETDGWVQCHENSCYEDGMTCKFTSETPKMPTSFNNVIFSYGQILRTITMDDWSWVMFFTMRIFHPWVWIYYLLIIFVGGFFGFNLVIAVLKTHYAEAAEESAKKQEEEEINKLIKDNQEHPERELINVFDVAFLRYIGFFSTIQKYRECFSSKIIMTSHLESESQMNKTISEARTLSAAQKKQSGQHNFENQSLLKKIQEFTTKNFLLRKFRLLKYQQLIINLKSYSEDPLELEILSKLQNTSYSCLQSEVNYQMEQNFSSQNDVLLRFILIDLALQEEKKFNPEKMRKIKFKQQYPNWSNQVKLIKKQAQQQKQLQRSYFPSKKKKNNKWNINFKKDEDKEQNETSKNTYEMLEKSPEQQYQNLNIQQKASLKKKSKKFAKIVEGQVLIFVQGYYLTYDEIKDKVNLKIPIIKNNFTSNQFKYRKLREKELQGGKIIKKSNWSGKDVLILNTKNLEYFNLIFIQLNQRDVLIWMQGLKGKILNLTKYTNLIITSTTSRVCFDLVIFINFTFLSLWNIADSNTIHQVENVSTVLLSIELLLRITSIKIKDFTSNPNYVFQAAIVIINIIELTMKDLMNVFDEQNLRLIRGTKCLLFYRCLKYNAMAVRIGHIASMTFKQYIYLTFLMFLVIFMYALVGMEMFAGEFDQTDSLGQLHSYDNIFKAFMTIFNIMTNDDWYGVYVMGGELNYTFAVIYSYSMVIILNYLTYGLFMAVLLDGFGKYLNVSTENAPLFNNEQHAEITQNSNEELEKQVQQTILSPIGSQTHIILENNQAKSKVDLITNFFKSIKQLNKELLNRTPKLYTGIECQSSLYIFEKENIIRIACTKVATANAYVYFMDLVLYASLITFIMNTYYDYEESSNNTCNIIQLIINIWMSIDIVINVIAKGLFLDKGSYFISVWQILDIIYIISHFITFGSSQYARILDFFLYFGYLRPMKLLFRISWLTQLRIALGYSLVDITNVLITMLSVWIMFGVYGIILYEGSFGFCDDKMNFEISYDQCIKENRHWINYKHNFDNITVAIPTLFVTSTLDGWGEIYQVAENSQLSTIGPQPFNSYIYTYFFFIIFVFIGSMFFLSLFTGVLYSNLKENQQKIEMTDVTQSQKEFQEISSIIIKDFPIFSSPPTNGIRKLASDITNNSYLLIFMYLLLILDLIILLLFESDMSESYFRAVNNVHNALTIIYVVWIILLFLALGVGRFFDNYWRRFYFFLILVGIIDFIADYSIDWIMIYYRSTPYDKAYQILRFFFSLRSLRVIIIFQGLINLQRLMRVMVFAFPFLGKIFTILMIAMLIFALIGCQLYGQIDSGAVMDDQINFQNVAQALLALFKCASGDDWRTIMTDTMQHNPLCLDDPKYCGSVHNQYFFFLFMLLSNYVLLNLFVLGLIEQFEQFFQLQNSLIQTYVENIDKIKTVWCKYSSETQGQAMNYKFLCKFLLDIGKPLGGGREENLWDVAKLASSFKLQCDHYGYIQYNQLIYELFRRRFVNEVFKEGSESSIVKIKQFNKEMQLRLMYYRKNRLLERSNISPNKQLKANFNILHDYLTVLILFKTWESYSKLIFQKICRENNFSDSDEISIHIDKKNKQNFNNYEFDDDFSESDNMTQQQLNNQISQQFNNSINQNLILQNSSSLQSGSKNHIIGSLKNTSTRRVQSFRIKKKGNQKININPSEPQNNEQLKHYNTLKSQQQIDQDEKLPYYKNQFDLSLQSDYKEGTLLNARRNY</sequence>
<dbReference type="GO" id="GO:0098703">
    <property type="term" value="P:calcium ion import across plasma membrane"/>
    <property type="evidence" value="ECO:0000318"/>
    <property type="project" value="GO_Central"/>
</dbReference>
<dbReference type="InParanoid" id="A0BKF4"/>
<feature type="transmembrane region" description="Helical" evidence="14">
    <location>
        <begin position="323"/>
        <end position="345"/>
    </location>
</feature>
<dbReference type="OMA" id="CHENSCY"/>
<dbReference type="InterPro" id="IPR005821">
    <property type="entry name" value="Ion_trans_dom"/>
</dbReference>
<feature type="transmembrane region" description="Helical" evidence="14">
    <location>
        <begin position="470"/>
        <end position="492"/>
    </location>
</feature>
<evidence type="ECO:0000256" key="3">
    <source>
        <dbReference type="ARBA" id="ARBA00022568"/>
    </source>
</evidence>
<dbReference type="Pfam" id="PF00520">
    <property type="entry name" value="Ion_trans"/>
    <property type="match status" value="4"/>
</dbReference>
<evidence type="ECO:0000256" key="8">
    <source>
        <dbReference type="ARBA" id="ARBA00022989"/>
    </source>
</evidence>
<dbReference type="Proteomes" id="UP000000600">
    <property type="component" value="Unassembled WGS sequence"/>
</dbReference>
<feature type="transmembrane region" description="Helical" evidence="14">
    <location>
        <begin position="1269"/>
        <end position="1288"/>
    </location>
</feature>
<evidence type="ECO:0000256" key="13">
    <source>
        <dbReference type="SAM" id="Coils"/>
    </source>
</evidence>
<keyword evidence="8 14" id="KW-1133">Transmembrane helix</keyword>
<dbReference type="GeneID" id="5012203"/>
<evidence type="ECO:0000256" key="7">
    <source>
        <dbReference type="ARBA" id="ARBA00022882"/>
    </source>
</evidence>
<dbReference type="GO" id="GO:0005891">
    <property type="term" value="C:voltage-gated calcium channel complex"/>
    <property type="evidence" value="ECO:0000318"/>
    <property type="project" value="GO_Central"/>
</dbReference>
<feature type="transmembrane region" description="Helical" evidence="14">
    <location>
        <begin position="1677"/>
        <end position="1704"/>
    </location>
</feature>
<feature type="transmembrane region" description="Helical" evidence="14">
    <location>
        <begin position="1609"/>
        <end position="1633"/>
    </location>
</feature>
<feature type="domain" description="Ion transport" evidence="15">
    <location>
        <begin position="906"/>
        <end position="1123"/>
    </location>
</feature>
<keyword evidence="2" id="KW-0813">Transport</keyword>
<feature type="transmembrane region" description="Helical" evidence="14">
    <location>
        <begin position="248"/>
        <end position="266"/>
    </location>
</feature>
<feature type="domain" description="Ion transport" evidence="15">
    <location>
        <begin position="1236"/>
        <end position="1495"/>
    </location>
</feature>
<feature type="transmembrane region" description="Helical" evidence="14">
    <location>
        <begin position="1235"/>
        <end position="1257"/>
    </location>
</feature>
<dbReference type="InterPro" id="IPR027359">
    <property type="entry name" value="Volt_channel_dom_sf"/>
</dbReference>
<evidence type="ECO:0000256" key="11">
    <source>
        <dbReference type="ARBA" id="ARBA00023180"/>
    </source>
</evidence>
<keyword evidence="11" id="KW-0325">Glycoprotein</keyword>
<feature type="transmembrane region" description="Helical" evidence="14">
    <location>
        <begin position="1300"/>
        <end position="1317"/>
    </location>
</feature>
<dbReference type="PANTHER" id="PTHR45628">
    <property type="entry name" value="VOLTAGE-DEPENDENT CALCIUM CHANNEL TYPE A SUBUNIT ALPHA-1"/>
    <property type="match status" value="1"/>
</dbReference>
<evidence type="ECO:0000259" key="15">
    <source>
        <dbReference type="Pfam" id="PF00520"/>
    </source>
</evidence>
<proteinExistence type="predicted"/>
<gene>
    <name evidence="16" type="ORF">GSPATT00029652001</name>
</gene>
<dbReference type="EMBL" id="CT868000">
    <property type="protein sequence ID" value="CAK59021.1"/>
    <property type="molecule type" value="Genomic_DNA"/>
</dbReference>
<evidence type="ECO:0000256" key="10">
    <source>
        <dbReference type="ARBA" id="ARBA00023136"/>
    </source>
</evidence>
<dbReference type="STRING" id="5888.A0BKF4"/>
<dbReference type="PANTHER" id="PTHR45628:SF7">
    <property type="entry name" value="VOLTAGE-DEPENDENT CALCIUM CHANNEL TYPE A SUBUNIT ALPHA-1"/>
    <property type="match status" value="1"/>
</dbReference>
<dbReference type="FunFam" id="1.20.120.350:FF:000093">
    <property type="entry name" value="Uncharacterized protein"/>
    <property type="match status" value="1"/>
</dbReference>
<organism evidence="16 17">
    <name type="scientific">Paramecium tetraurelia</name>
    <dbReference type="NCBI Taxonomy" id="5888"/>
    <lineage>
        <taxon>Eukaryota</taxon>
        <taxon>Sar</taxon>
        <taxon>Alveolata</taxon>
        <taxon>Ciliophora</taxon>
        <taxon>Intramacronucleata</taxon>
        <taxon>Oligohymenophorea</taxon>
        <taxon>Peniculida</taxon>
        <taxon>Parameciidae</taxon>
        <taxon>Paramecium</taxon>
    </lineage>
</organism>
<dbReference type="RefSeq" id="XP_001426419.1">
    <property type="nucleotide sequence ID" value="XM_001426382.1"/>
</dbReference>
<feature type="domain" description="Ion transport" evidence="15">
    <location>
        <begin position="1542"/>
        <end position="1793"/>
    </location>
</feature>
<evidence type="ECO:0000256" key="9">
    <source>
        <dbReference type="ARBA" id="ARBA00023065"/>
    </source>
</evidence>
<feature type="transmembrane region" description="Helical" evidence="14">
    <location>
        <begin position="278"/>
        <end position="298"/>
    </location>
</feature>
<feature type="transmembrane region" description="Helical" evidence="14">
    <location>
        <begin position="219"/>
        <end position="236"/>
    </location>
</feature>
<feature type="transmembrane region" description="Helical" evidence="14">
    <location>
        <begin position="1765"/>
        <end position="1787"/>
    </location>
</feature>
<evidence type="ECO:0000256" key="5">
    <source>
        <dbReference type="ARBA" id="ARBA00022692"/>
    </source>
</evidence>
<dbReference type="FunFam" id="1.10.287.70:FF:000162">
    <property type="entry name" value="Voltage-gated Ca2+ channel, alpha subunit"/>
    <property type="match status" value="1"/>
</dbReference>
<protein>
    <recommendedName>
        <fullName evidence="15">Ion transport domain-containing protein</fullName>
    </recommendedName>
</protein>
<keyword evidence="13" id="KW-0175">Coiled coil</keyword>
<dbReference type="FunFam" id="1.10.287.70:FF:000166">
    <property type="entry name" value="Voltage-gated Ca2+ channel, alpha subunit"/>
    <property type="match status" value="1"/>
</dbReference>
<feature type="domain" description="Ion transport" evidence="15">
    <location>
        <begin position="244"/>
        <end position="503"/>
    </location>
</feature>
<dbReference type="SUPFAM" id="SSF81324">
    <property type="entry name" value="Voltage-gated potassium channels"/>
    <property type="match status" value="4"/>
</dbReference>
<feature type="transmembrane region" description="Helical" evidence="14">
    <location>
        <begin position="365"/>
        <end position="388"/>
    </location>
</feature>
<evidence type="ECO:0000313" key="17">
    <source>
        <dbReference type="Proteomes" id="UP000000600"/>
    </source>
</evidence>
<dbReference type="FunFam" id="1.20.120.350:FF:000087">
    <property type="entry name" value="Uncharacterized protein"/>
    <property type="match status" value="1"/>
</dbReference>
<name>A0BKF4_PARTE</name>
<keyword evidence="10 14" id="KW-0472">Membrane</keyword>
<keyword evidence="12" id="KW-0407">Ion channel</keyword>
<evidence type="ECO:0000256" key="1">
    <source>
        <dbReference type="ARBA" id="ARBA00004141"/>
    </source>
</evidence>
<dbReference type="FunFam" id="1.10.287.70:FF:000117">
    <property type="entry name" value="Voltage-gated Ca2+ channel, alpha subunit"/>
    <property type="match status" value="1"/>
</dbReference>
<keyword evidence="7" id="KW-0851">Voltage-gated channel</keyword>
<keyword evidence="9" id="KW-0406">Ion transport</keyword>
<reference evidence="16 17" key="1">
    <citation type="journal article" date="2006" name="Nature">
        <title>Global trends of whole-genome duplications revealed by the ciliate Paramecium tetraurelia.</title>
        <authorList>
            <consortium name="Genoscope"/>
            <person name="Aury J.-M."/>
            <person name="Jaillon O."/>
            <person name="Duret L."/>
            <person name="Noel B."/>
            <person name="Jubin C."/>
            <person name="Porcel B.M."/>
            <person name="Segurens B."/>
            <person name="Daubin V."/>
            <person name="Anthouard V."/>
            <person name="Aiach N."/>
            <person name="Arnaiz O."/>
            <person name="Billaut A."/>
            <person name="Beisson J."/>
            <person name="Blanc I."/>
            <person name="Bouhouche K."/>
            <person name="Camara F."/>
            <person name="Duharcourt S."/>
            <person name="Guigo R."/>
            <person name="Gogendeau D."/>
            <person name="Katinka M."/>
            <person name="Keller A.-M."/>
            <person name="Kissmehl R."/>
            <person name="Klotz C."/>
            <person name="Koll F."/>
            <person name="Le Moue A."/>
            <person name="Lepere C."/>
            <person name="Malinsky S."/>
            <person name="Nowacki M."/>
            <person name="Nowak J.K."/>
            <person name="Plattner H."/>
            <person name="Poulain J."/>
            <person name="Ruiz F."/>
            <person name="Serrano V."/>
            <person name="Zagulski M."/>
            <person name="Dessen P."/>
            <person name="Betermier M."/>
            <person name="Weissenbach J."/>
            <person name="Scarpelli C."/>
            <person name="Schachter V."/>
            <person name="Sperling L."/>
            <person name="Meyer E."/>
            <person name="Cohen J."/>
            <person name="Wincker P."/>
        </authorList>
    </citation>
    <scope>NUCLEOTIDE SEQUENCE [LARGE SCALE GENOMIC DNA]</scope>
    <source>
        <strain evidence="16 17">Stock d4-2</strain>
    </source>
</reference>
<feature type="coiled-coil region" evidence="13">
    <location>
        <begin position="78"/>
        <end position="105"/>
    </location>
</feature>
<feature type="transmembrane region" description="Helical" evidence="14">
    <location>
        <begin position="1096"/>
        <end position="1118"/>
    </location>
</feature>
<evidence type="ECO:0000256" key="2">
    <source>
        <dbReference type="ARBA" id="ARBA00022448"/>
    </source>
</evidence>
<evidence type="ECO:0000256" key="6">
    <source>
        <dbReference type="ARBA" id="ARBA00022837"/>
    </source>
</evidence>
<dbReference type="GO" id="GO:0008331">
    <property type="term" value="F:high voltage-gated calcium channel activity"/>
    <property type="evidence" value="ECO:0000318"/>
    <property type="project" value="GO_Central"/>
</dbReference>
<dbReference type="Gene3D" id="1.20.120.350">
    <property type="entry name" value="Voltage-gated potassium channels. Chain C"/>
    <property type="match status" value="2"/>
</dbReference>
<dbReference type="InterPro" id="IPR050599">
    <property type="entry name" value="VDCC_alpha-1_subunit"/>
</dbReference>
<feature type="transmembrane region" description="Helical" evidence="14">
    <location>
        <begin position="1542"/>
        <end position="1562"/>
    </location>
</feature>
<evidence type="ECO:0000256" key="14">
    <source>
        <dbReference type="SAM" id="Phobius"/>
    </source>
</evidence>
<keyword evidence="3" id="KW-0109">Calcium transport</keyword>
<dbReference type="Gene3D" id="1.10.287.70">
    <property type="match status" value="4"/>
</dbReference>
<evidence type="ECO:0000256" key="4">
    <source>
        <dbReference type="ARBA" id="ARBA00022673"/>
    </source>
</evidence>
<dbReference type="eggNOG" id="KOG2301">
    <property type="taxonomic scope" value="Eukaryota"/>
</dbReference>
<accession>A0BKF4</accession>
<keyword evidence="5 14" id="KW-0812">Transmembrane</keyword>
<feature type="transmembrane region" description="Helical" evidence="14">
    <location>
        <begin position="1022"/>
        <end position="1039"/>
    </location>
</feature>
<keyword evidence="6" id="KW-0106">Calcium</keyword>
<dbReference type="KEGG" id="ptm:GSPATT00029652001"/>
<dbReference type="OrthoDB" id="300894at2759"/>
<feature type="transmembrane region" description="Helical" evidence="14">
    <location>
        <begin position="1355"/>
        <end position="1382"/>
    </location>
</feature>
<evidence type="ECO:0000256" key="12">
    <source>
        <dbReference type="ARBA" id="ARBA00023303"/>
    </source>
</evidence>
<dbReference type="FunFam" id="1.20.120.350:FF:000082">
    <property type="entry name" value="Uncharacterized protein"/>
    <property type="match status" value="1"/>
</dbReference>
<evidence type="ECO:0000313" key="16">
    <source>
        <dbReference type="EMBL" id="CAK59021.1"/>
    </source>
</evidence>
<comment type="subcellular location">
    <subcellularLocation>
        <location evidence="1">Membrane</location>
        <topology evidence="1">Multi-pass membrane protein</topology>
    </subcellularLocation>
</comment>